<feature type="compositionally biased region" description="Polar residues" evidence="2">
    <location>
        <begin position="1851"/>
        <end position="1866"/>
    </location>
</feature>
<comment type="similarity">
    <text evidence="1">Belongs to the TASOR family.</text>
</comment>
<feature type="region of interest" description="Disordered" evidence="2">
    <location>
        <begin position="1526"/>
        <end position="1558"/>
    </location>
</feature>
<feature type="region of interest" description="Disordered" evidence="2">
    <location>
        <begin position="1066"/>
        <end position="1214"/>
    </location>
</feature>
<feature type="region of interest" description="Disordered" evidence="2">
    <location>
        <begin position="1651"/>
        <end position="1700"/>
    </location>
</feature>
<dbReference type="EMBL" id="JBHFQA010000011">
    <property type="protein sequence ID" value="KAL2091642.1"/>
    <property type="molecule type" value="Genomic_DNA"/>
</dbReference>
<feature type="compositionally biased region" description="Polar residues" evidence="2">
    <location>
        <begin position="1827"/>
        <end position="1838"/>
    </location>
</feature>
<evidence type="ECO:0000259" key="5">
    <source>
        <dbReference type="Pfam" id="PF24630"/>
    </source>
</evidence>
<dbReference type="PANTHER" id="PTHR16207:SF1">
    <property type="entry name" value="PROTEIN TASOR"/>
    <property type="match status" value="1"/>
</dbReference>
<feature type="compositionally biased region" description="Basic and acidic residues" evidence="2">
    <location>
        <begin position="896"/>
        <end position="905"/>
    </location>
</feature>
<dbReference type="InterPro" id="IPR046432">
    <property type="entry name" value="TASOR"/>
</dbReference>
<dbReference type="Pfam" id="PF23314">
    <property type="entry name" value="TASOR_alpha-beta"/>
    <property type="match status" value="1"/>
</dbReference>
<reference evidence="6 7" key="1">
    <citation type="submission" date="2024-09" db="EMBL/GenBank/DDBJ databases">
        <title>A chromosome-level genome assembly of Gray's grenadier anchovy, Coilia grayii.</title>
        <authorList>
            <person name="Fu Z."/>
        </authorList>
    </citation>
    <scope>NUCLEOTIDE SEQUENCE [LARGE SCALE GENOMIC DNA]</scope>
    <source>
        <strain evidence="6">G4</strain>
        <tissue evidence="6">Muscle</tissue>
    </source>
</reference>
<dbReference type="InterPro" id="IPR056243">
    <property type="entry name" value="TASOR_ab_dom"/>
</dbReference>
<protein>
    <recommendedName>
        <fullName evidence="8">DUF3715 domain-containing protein</fullName>
    </recommendedName>
</protein>
<gene>
    <name evidence="6" type="ORF">ACEWY4_013905</name>
</gene>
<comment type="caution">
    <text evidence="6">The sequence shown here is derived from an EMBL/GenBank/DDBJ whole genome shotgun (WGS) entry which is preliminary data.</text>
</comment>
<organism evidence="6 7">
    <name type="scientific">Coilia grayii</name>
    <name type="common">Gray's grenadier anchovy</name>
    <dbReference type="NCBI Taxonomy" id="363190"/>
    <lineage>
        <taxon>Eukaryota</taxon>
        <taxon>Metazoa</taxon>
        <taxon>Chordata</taxon>
        <taxon>Craniata</taxon>
        <taxon>Vertebrata</taxon>
        <taxon>Euteleostomi</taxon>
        <taxon>Actinopterygii</taxon>
        <taxon>Neopterygii</taxon>
        <taxon>Teleostei</taxon>
        <taxon>Clupei</taxon>
        <taxon>Clupeiformes</taxon>
        <taxon>Clupeoidei</taxon>
        <taxon>Engraulidae</taxon>
        <taxon>Coilinae</taxon>
        <taxon>Coilia</taxon>
    </lineage>
</organism>
<evidence type="ECO:0000313" key="6">
    <source>
        <dbReference type="EMBL" id="KAL2091642.1"/>
    </source>
</evidence>
<accession>A0ABD1JXQ7</accession>
<keyword evidence="7" id="KW-1185">Reference proteome</keyword>
<evidence type="ECO:0008006" key="8">
    <source>
        <dbReference type="Google" id="ProtNLM"/>
    </source>
</evidence>
<dbReference type="PANTHER" id="PTHR16207">
    <property type="entry name" value="SET DOMAIN-CONTAINING PROTEIN"/>
    <property type="match status" value="1"/>
</dbReference>
<feature type="region of interest" description="Disordered" evidence="2">
    <location>
        <begin position="874"/>
        <end position="961"/>
    </location>
</feature>
<feature type="region of interest" description="Disordered" evidence="2">
    <location>
        <begin position="1827"/>
        <end position="1871"/>
    </location>
</feature>
<feature type="compositionally biased region" description="Low complexity" evidence="2">
    <location>
        <begin position="1113"/>
        <end position="1129"/>
    </location>
</feature>
<feature type="compositionally biased region" description="Basic and acidic residues" evidence="2">
    <location>
        <begin position="951"/>
        <end position="961"/>
    </location>
</feature>
<feature type="domain" description="TASOR alpha/beta" evidence="4">
    <location>
        <begin position="1235"/>
        <end position="1331"/>
    </location>
</feature>
<feature type="region of interest" description="Disordered" evidence="2">
    <location>
        <begin position="1765"/>
        <end position="1804"/>
    </location>
</feature>
<feature type="compositionally biased region" description="Polar residues" evidence="2">
    <location>
        <begin position="1784"/>
        <end position="1793"/>
    </location>
</feature>
<dbReference type="Pfam" id="PF24630">
    <property type="entry name" value="PIN_TASOR"/>
    <property type="match status" value="1"/>
</dbReference>
<dbReference type="InterPro" id="IPR056242">
    <property type="entry name" value="PIN_TASOR"/>
</dbReference>
<evidence type="ECO:0000259" key="3">
    <source>
        <dbReference type="Pfam" id="PF12509"/>
    </source>
</evidence>
<evidence type="ECO:0000313" key="7">
    <source>
        <dbReference type="Proteomes" id="UP001591681"/>
    </source>
</evidence>
<dbReference type="Pfam" id="PF12509">
    <property type="entry name" value="DUF3715"/>
    <property type="match status" value="1"/>
</dbReference>
<evidence type="ECO:0000256" key="2">
    <source>
        <dbReference type="SAM" id="MobiDB-lite"/>
    </source>
</evidence>
<name>A0ABD1JXQ7_9TELE</name>
<dbReference type="Gene3D" id="3.90.228.10">
    <property type="match status" value="1"/>
</dbReference>
<dbReference type="InterPro" id="IPR022188">
    <property type="entry name" value="TASOR_DUF3715"/>
</dbReference>
<feature type="compositionally biased region" description="Low complexity" evidence="2">
    <location>
        <begin position="1652"/>
        <end position="1680"/>
    </location>
</feature>
<dbReference type="Proteomes" id="UP001591681">
    <property type="component" value="Unassembled WGS sequence"/>
</dbReference>
<sequence>MECSDGRNDHRGRSGYVSSAAQAGLVASNQDGGLMVCGELLSDLNKDCLETLKPVPTDWKNSSSPSLHVKQMEDTPRLNFQIPRKSKEKRALFQYVSLGSREYTDISKIITSGYKDPSSWGSYQYTKHCLVHSELQEKDFVEKRRELKMEGRSEKEMVESYCFFLCESYKLQSICDKGLHVGHSWMNLLGNPAKGVYLCKYSDLLQINPFEPGVTGDIVIFKVIKGKMKSIYDNMSRSLDPTPKFDSHISKSFSRVASHRSYRAFEHTQQYFYEYDDIDVRTRPRHICPYAVVTFRFKGKESATLTKPMPLLRSNSFRSGKEKSSYDVWSGALTNGGKEVYHVSFRSLSQPILPFKLPDKIEIGTVMHLEQVKLKIPPTLFSWDLYSGSQEVCKKGTHCCLFEVVEKNKYGNSLTVLLYKLEREKLVLVNAVTDRGFFFLLSSAQMANPSERRDGWKGSNLQALFVFPESRDVAKCSLKPTSSPSVLQPPQHSVLPHLGMFIPALHFALNKVRCTPQTTPPANPSIAVEQQLSDFLSGQREGKLLPRVHIDYDHKLDDRERLFPAPRNKLNLEAYLQSYICCPNLYCIPVAKAQVMMDTPPKLQECCTASNQELAVDGSRFSGAGVDKDPEKVQQLLELIQIQKQQAAKGSEAPPAMTVKRKREDEAEVVRGKCARKSTLNNGNPTADDGLQTASPLAEVLSLVGRLCDTDLRKNKTEDDSLQTASSLAEVMSLAGLCDTDLRKNKTEGALKLMEMLDTINQTATVASTSPTFDGGMETEVVEEESEQPYETLEDSRVKLGLPINCDIDLRKQFVDKEDTDGADFEVESVGSMSSLEAFSPYSDHGHQRGTNLLGEKSIPWVLIPITGIKHGGYSQRQWDNPQDPRSVHSTTDSLQPHHDTDPATKLDPVTGFEEPPQPETEEPLKEAMEEPTKAEGSAEKDLNAEETFSEEEKNLTDKLKPSHCQAYHVQSRNVVDSIVDEQLTDFSAGVMSLLKRKHVSYWPPPAWPPPPSQLRTHVRPFSDYVSRHHDPVPLYGFVRTLRSSLTSYIDSHLRVAVPELPAQASSLHSSSSPDSSPSTVLAPASCSSVSNSSNSLSRPSVGSLPVLHAPPSLGHLSSSQTSTHLQSLPRPSACKETIQPPQDHCLRLSEGGPNECTEQEAEEVFSGSCTRASTPLPSDDTDSSPAETSPAAVDETTESSGGGDPSPSSLTNLINQLNPEMFSNLVEIIKGVRKNSVQFYIHSGDAEDNKVCSDIKEYLLRLGNAESNPQLFLENSSDADKLFIIIRNEDIASEIHKIPALVKLKKLPFVSFAGVDSLDDVRNNTYNELFVSGGFIVSDEFVLNPDFTTWERLQMLLEFLQQVNTPETPWRWKVHCKTLKRLREQSRVKGDAFGLLNLLTAYQKRHVVEFLPYHECDAPGNSSNDLACLVKLQAQHTQHRHVIFLTEFHFEKFQHYASSGILIATIDDVINNLNNLSGFHDGQPKVPLLQNHSGTSLVTLPEHKNEGLALASKESLLGINLASCGNTDERHSAPPDSSQPSPDQLVPDGGKSLSRPSPVTAISQELDLDALRVAMSKFKAATAGTDSTSKGHFNVITHQSYLGVGLPPGLCTNASESVNSPTTSLLAVNTTQTSSTVESQVDCLLKEIRSSTHSTHPSPSQDIRSTQQVQETTVTTSSQDYSTPTSPRDHTIVNCQDSSPGLESLMGSHTLCDNVLPFGITNQSLTNTTTFLQSESVCGMAQDNMATVTSGISDTNFKETIKTKRTSPDSLDGCNRPLPNPPTVTEANNVSTHKPEGKSFPTSTVNTVSSIALKQELVESPLPLLQSKQPEESSTYGGNALTVHPDDSPHPSTASVSKNDSTPQQAAGIWPYPQGPMLMSSLGHGINTTTTDPRAAMMFQHVMGNGFGNRLGGLTPRSNLMPIPGVPMVPITWSGYSRGSASTGMWGMQQSLQFRPMHQTQFIQGFTWRSGYPGQGNGYRP</sequence>
<feature type="domain" description="TASOR pseudo-PARP" evidence="3">
    <location>
        <begin position="146"/>
        <end position="289"/>
    </location>
</feature>
<evidence type="ECO:0000256" key="1">
    <source>
        <dbReference type="ARBA" id="ARBA00008058"/>
    </source>
</evidence>
<feature type="compositionally biased region" description="Low complexity" evidence="2">
    <location>
        <begin position="1535"/>
        <end position="1545"/>
    </location>
</feature>
<proteinExistence type="inferred from homology"/>
<feature type="domain" description="TASOR PIN" evidence="5">
    <location>
        <begin position="1335"/>
        <end position="1476"/>
    </location>
</feature>
<feature type="compositionally biased region" description="Low complexity" evidence="2">
    <location>
        <begin position="1066"/>
        <end position="1104"/>
    </location>
</feature>
<feature type="compositionally biased region" description="Basic and acidic residues" evidence="2">
    <location>
        <begin position="923"/>
        <end position="944"/>
    </location>
</feature>
<evidence type="ECO:0000259" key="4">
    <source>
        <dbReference type="Pfam" id="PF23314"/>
    </source>
</evidence>